<evidence type="ECO:0008006" key="3">
    <source>
        <dbReference type="Google" id="ProtNLM"/>
    </source>
</evidence>
<dbReference type="RefSeq" id="WP_277865841.1">
    <property type="nucleotide sequence ID" value="NZ_JAKKUT010000002.1"/>
</dbReference>
<reference evidence="1" key="2">
    <citation type="submission" date="2022-01" db="EMBL/GenBank/DDBJ databases">
        <authorList>
            <person name="Zivanovic Y."/>
            <person name="Moreira D."/>
            <person name="Lopez-Garcia P."/>
        </authorList>
    </citation>
    <scope>NUCLEOTIDE SEQUENCE</scope>
    <source>
        <strain evidence="1">G9</strain>
    </source>
</reference>
<gene>
    <name evidence="1" type="ORF">L3556_03055</name>
</gene>
<dbReference type="Proteomes" id="UP001154265">
    <property type="component" value="Unassembled WGS sequence"/>
</dbReference>
<protein>
    <recommendedName>
        <fullName evidence="3">Chromosome segregation ATPase</fullName>
    </recommendedName>
</protein>
<comment type="caution">
    <text evidence="1">The sequence shown here is derived from an EMBL/GenBank/DDBJ whole genome shotgun (WGS) entry which is preliminary data.</text>
</comment>
<evidence type="ECO:0000313" key="1">
    <source>
        <dbReference type="EMBL" id="MDG2989916.1"/>
    </source>
</evidence>
<dbReference type="EMBL" id="JAKKUT010000002">
    <property type="protein sequence ID" value="MDG2989916.1"/>
    <property type="molecule type" value="Genomic_DNA"/>
</dbReference>
<evidence type="ECO:0000313" key="2">
    <source>
        <dbReference type="Proteomes" id="UP001154265"/>
    </source>
</evidence>
<proteinExistence type="predicted"/>
<sequence length="600" mass="68449">MVKVEQPQFHSYRTHLSQWLKGTLDPNPGAYPWLLRWQVWGRLSIVTSLGVITLSTLLLLRQPTTTGNCQFVVWPFASAAFRLYCAQEAADRQTLEDLILAIKLVDDLPADHPLAPEINRWIEAWSDQVLELANAAFHQGHLDRAITFARRIPNHVSAYAKVEESIERWQTVWKEGEIIYREAELALKNLQWREAFQISLDLMYVNCRYWSRDQFEALNRRIIQAQKEDRELDQARALISQGGAKNLAAAMKLVREIDPSSDVYPGAVRLLNEISDRLLEEAKAALVALDIDTAEVTAQLIPRDMRPWQAGQDILRLVAAERLARRGMGQELSTAIAQTRRILPQRPMYSQAQDFIRRWQRDTQLLQTLAQAQQTARSGTVENLWAAVYHLQTIPQGGSPYRQEQVQRQLNQWQRQAKTLEDQPLLDRADQLASLGGDQALEEARQLLRQIRSGRPLYDEAQARLDRLEPVTSTLVTADPRDDPMFHLPGVEIADGPPQDQARLSQAYRRARGGTPEALSQAILIANDVPMMSPLRFQANELIDQWGELILTQARFYGERDSSQAIATAQLIPPHHRLYPEAQNLIQGWQARETVPDFGF</sequence>
<name>A0ABT6EXF0_9SYNE</name>
<reference evidence="1" key="1">
    <citation type="journal article" date="2022" name="Genome Biol. Evol.">
        <title>A New Gene Family Diagnostic for Intracellular Biomineralization of Amorphous Ca Carbonates by Cyanobacteria.</title>
        <authorList>
            <person name="Benzerara K."/>
            <person name="Duprat E."/>
            <person name="Bitard-Feildel T."/>
            <person name="Caumes G."/>
            <person name="Cassier-Chauvat C."/>
            <person name="Chauvat F."/>
            <person name="Dezi M."/>
            <person name="Diop S.I."/>
            <person name="Gaschignard G."/>
            <person name="Gorgen S."/>
            <person name="Gugger M."/>
            <person name="Lopez-Garcia P."/>
            <person name="Millet M."/>
            <person name="Skouri-Panet F."/>
            <person name="Moreira D."/>
            <person name="Callebaut I."/>
        </authorList>
    </citation>
    <scope>NUCLEOTIDE SEQUENCE</scope>
    <source>
        <strain evidence="1">G9</strain>
    </source>
</reference>
<accession>A0ABT6EXF0</accession>
<keyword evidence="2" id="KW-1185">Reference proteome</keyword>
<organism evidence="1 2">
    <name type="scientific">Candidatus Synechococcus calcipolaris G9</name>
    <dbReference type="NCBI Taxonomy" id="1497997"/>
    <lineage>
        <taxon>Bacteria</taxon>
        <taxon>Bacillati</taxon>
        <taxon>Cyanobacteriota</taxon>
        <taxon>Cyanophyceae</taxon>
        <taxon>Synechococcales</taxon>
        <taxon>Synechococcaceae</taxon>
        <taxon>Synechococcus</taxon>
    </lineage>
</organism>